<name>A0AA36H6B4_CYLNA</name>
<organism evidence="1 2">
    <name type="scientific">Cylicocyclus nassatus</name>
    <name type="common">Nematode worm</name>
    <dbReference type="NCBI Taxonomy" id="53992"/>
    <lineage>
        <taxon>Eukaryota</taxon>
        <taxon>Metazoa</taxon>
        <taxon>Ecdysozoa</taxon>
        <taxon>Nematoda</taxon>
        <taxon>Chromadorea</taxon>
        <taxon>Rhabditida</taxon>
        <taxon>Rhabditina</taxon>
        <taxon>Rhabditomorpha</taxon>
        <taxon>Strongyloidea</taxon>
        <taxon>Strongylidae</taxon>
        <taxon>Cylicocyclus</taxon>
    </lineage>
</organism>
<evidence type="ECO:0000313" key="1">
    <source>
        <dbReference type="EMBL" id="CAJ0604813.1"/>
    </source>
</evidence>
<evidence type="ECO:0000313" key="2">
    <source>
        <dbReference type="Proteomes" id="UP001176961"/>
    </source>
</evidence>
<accession>A0AA36H6B4</accession>
<dbReference type="AlphaFoldDB" id="A0AA36H6B4"/>
<feature type="non-terminal residue" evidence="1">
    <location>
        <position position="1"/>
    </location>
</feature>
<gene>
    <name evidence="1" type="ORF">CYNAS_LOCUS16796</name>
</gene>
<dbReference type="Proteomes" id="UP001176961">
    <property type="component" value="Unassembled WGS sequence"/>
</dbReference>
<keyword evidence="2" id="KW-1185">Reference proteome</keyword>
<dbReference type="EMBL" id="CATQJL010000316">
    <property type="protein sequence ID" value="CAJ0604813.1"/>
    <property type="molecule type" value="Genomic_DNA"/>
</dbReference>
<proteinExistence type="predicted"/>
<comment type="caution">
    <text evidence="1">The sequence shown here is derived from an EMBL/GenBank/DDBJ whole genome shotgun (WGS) entry which is preliminary data.</text>
</comment>
<protein>
    <submittedName>
        <fullName evidence="1">Uncharacterized protein</fullName>
    </submittedName>
</protein>
<reference evidence="1" key="1">
    <citation type="submission" date="2023-07" db="EMBL/GenBank/DDBJ databases">
        <authorList>
            <consortium name="CYATHOMIX"/>
        </authorList>
    </citation>
    <scope>NUCLEOTIDE SEQUENCE</scope>
    <source>
        <strain evidence="1">N/A</strain>
    </source>
</reference>
<sequence length="122" mass="14170">MRWFLIAASVCFYVTSGVTLADFYHLRIAARRNSRDPHSVQSSYPGFKRYPSYTIDDDGHFFIMPPKVQQNNPAQELAHKSLRDLVPKTLYFSHPKQIAPPNPDLPPPIRYEAFFINRRVYG</sequence>